<dbReference type="InterPro" id="IPR014719">
    <property type="entry name" value="Ribosomal_bL12_C/ClpS-like"/>
</dbReference>
<evidence type="ECO:0000313" key="2">
    <source>
        <dbReference type="EMBL" id="MBD3914948.1"/>
    </source>
</evidence>
<dbReference type="EMBL" id="JACXYY010000004">
    <property type="protein sequence ID" value="MBD3914948.1"/>
    <property type="molecule type" value="Genomic_DNA"/>
</dbReference>
<feature type="region of interest" description="Disordered" evidence="1">
    <location>
        <begin position="1"/>
        <end position="21"/>
    </location>
</feature>
<evidence type="ECO:0008006" key="4">
    <source>
        <dbReference type="Google" id="ProtNLM"/>
    </source>
</evidence>
<reference evidence="2 3" key="1">
    <citation type="submission" date="2020-09" db="EMBL/GenBank/DDBJ databases">
        <title>novel species in genus Nocardioides.</title>
        <authorList>
            <person name="Zhang G."/>
        </authorList>
    </citation>
    <scope>NUCLEOTIDE SEQUENCE [LARGE SCALE GENOMIC DNA]</scope>
    <source>
        <strain evidence="2 3">19197</strain>
    </source>
</reference>
<dbReference type="RefSeq" id="WP_191199300.1">
    <property type="nucleotide sequence ID" value="NZ_BAAAPA010000009.1"/>
</dbReference>
<keyword evidence="3" id="KW-1185">Reference proteome</keyword>
<name>A0ABR8MG67_9ACTN</name>
<dbReference type="CDD" id="cd14653">
    <property type="entry name" value="ZIP_Gal4p-like"/>
    <property type="match status" value="1"/>
</dbReference>
<evidence type="ECO:0000313" key="3">
    <source>
        <dbReference type="Proteomes" id="UP000649289"/>
    </source>
</evidence>
<protein>
    <recommendedName>
        <fullName evidence="4">Ribosomal protein L7/L12 C-terminal domain-containing protein</fullName>
    </recommendedName>
</protein>
<accession>A0ABR8MG67</accession>
<dbReference type="Proteomes" id="UP000649289">
    <property type="component" value="Unassembled WGS sequence"/>
</dbReference>
<comment type="caution">
    <text evidence="2">The sequence shown here is derived from an EMBL/GenBank/DDBJ whole genome shotgun (WGS) entry which is preliminary data.</text>
</comment>
<evidence type="ECO:0000256" key="1">
    <source>
        <dbReference type="SAM" id="MobiDB-lite"/>
    </source>
</evidence>
<proteinExistence type="predicted"/>
<organism evidence="2 3">
    <name type="scientific">Nocardioides hwasunensis</name>
    <dbReference type="NCBI Taxonomy" id="397258"/>
    <lineage>
        <taxon>Bacteria</taxon>
        <taxon>Bacillati</taxon>
        <taxon>Actinomycetota</taxon>
        <taxon>Actinomycetes</taxon>
        <taxon>Propionibacteriales</taxon>
        <taxon>Nocardioidaceae</taxon>
        <taxon>Nocardioides</taxon>
    </lineage>
</organism>
<gene>
    <name evidence="2" type="ORF">IEZ25_10020</name>
</gene>
<dbReference type="Gene3D" id="3.30.1390.10">
    <property type="match status" value="1"/>
</dbReference>
<sequence length="100" mass="10730">MGLFSKPEVIGPGGTNDAERNRVAELERRVARLEAQLAQLTATPAGVVASAAAHATPDPWLAEVQALLADDKLIHAIKLYREKTGCGLREAKEAVEAMQR</sequence>